<dbReference type="EMBL" id="BPLR01010909">
    <property type="protein sequence ID" value="GIY42900.1"/>
    <property type="molecule type" value="Genomic_DNA"/>
</dbReference>
<organism evidence="1 2">
    <name type="scientific">Caerostris extrusa</name>
    <name type="common">Bark spider</name>
    <name type="synonym">Caerostris bankana</name>
    <dbReference type="NCBI Taxonomy" id="172846"/>
    <lineage>
        <taxon>Eukaryota</taxon>
        <taxon>Metazoa</taxon>
        <taxon>Ecdysozoa</taxon>
        <taxon>Arthropoda</taxon>
        <taxon>Chelicerata</taxon>
        <taxon>Arachnida</taxon>
        <taxon>Araneae</taxon>
        <taxon>Araneomorphae</taxon>
        <taxon>Entelegynae</taxon>
        <taxon>Araneoidea</taxon>
        <taxon>Araneidae</taxon>
        <taxon>Caerostris</taxon>
    </lineage>
</organism>
<gene>
    <name evidence="1" type="ORF">CEXT_608301</name>
</gene>
<reference evidence="1 2" key="1">
    <citation type="submission" date="2021-06" db="EMBL/GenBank/DDBJ databases">
        <title>Caerostris extrusa draft genome.</title>
        <authorList>
            <person name="Kono N."/>
            <person name="Arakawa K."/>
        </authorList>
    </citation>
    <scope>NUCLEOTIDE SEQUENCE [LARGE SCALE GENOMIC DNA]</scope>
</reference>
<dbReference type="AlphaFoldDB" id="A0AAV4T9F7"/>
<keyword evidence="2" id="KW-1185">Reference proteome</keyword>
<comment type="caution">
    <text evidence="1">The sequence shown here is derived from an EMBL/GenBank/DDBJ whole genome shotgun (WGS) entry which is preliminary data.</text>
</comment>
<evidence type="ECO:0000313" key="1">
    <source>
        <dbReference type="EMBL" id="GIY42900.1"/>
    </source>
</evidence>
<protein>
    <submittedName>
        <fullName evidence="1">Uncharacterized protein</fullName>
    </submittedName>
</protein>
<proteinExistence type="predicted"/>
<evidence type="ECO:0000313" key="2">
    <source>
        <dbReference type="Proteomes" id="UP001054945"/>
    </source>
</evidence>
<dbReference type="Proteomes" id="UP001054945">
    <property type="component" value="Unassembled WGS sequence"/>
</dbReference>
<accession>A0AAV4T9F7</accession>
<sequence length="84" mass="8972">MIGHGGLAQRLHRSLDSWRFYSTLLQDILRAIRNGGDNHSLSAVICAMPLLAGDGLAVVDSPNGYTDRLVHAASMTSYGDCTGL</sequence>
<name>A0AAV4T9F7_CAEEX</name>